<evidence type="ECO:0000256" key="1">
    <source>
        <dbReference type="ARBA" id="ARBA00008455"/>
    </source>
</evidence>
<dbReference type="EMBL" id="LR746268">
    <property type="protein sequence ID" value="CAA7395919.1"/>
    <property type="molecule type" value="Genomic_DNA"/>
</dbReference>
<accession>A0A7I8KDS1</accession>
<evidence type="ECO:0000256" key="4">
    <source>
        <dbReference type="ARBA" id="ARBA00022801"/>
    </source>
</evidence>
<evidence type="ECO:0000313" key="12">
    <source>
        <dbReference type="Proteomes" id="UP000663760"/>
    </source>
</evidence>
<dbReference type="InterPro" id="IPR025661">
    <property type="entry name" value="Pept_asp_AS"/>
</dbReference>
<feature type="domain" description="Cathepsin propeptide inhibitor" evidence="10">
    <location>
        <begin position="41"/>
        <end position="96"/>
    </location>
</feature>
<keyword evidence="12" id="KW-1185">Reference proteome</keyword>
<reference evidence="11" key="1">
    <citation type="submission" date="2020-02" db="EMBL/GenBank/DDBJ databases">
        <authorList>
            <person name="Scholz U."/>
            <person name="Mascher M."/>
            <person name="Fiebig A."/>
        </authorList>
    </citation>
    <scope>NUCLEOTIDE SEQUENCE</scope>
</reference>
<dbReference type="PROSITE" id="PS00639">
    <property type="entry name" value="THIOL_PROTEASE_HIS"/>
    <property type="match status" value="1"/>
</dbReference>
<dbReference type="Pfam" id="PF00112">
    <property type="entry name" value="Peptidase_C1"/>
    <property type="match status" value="1"/>
</dbReference>
<evidence type="ECO:0000256" key="3">
    <source>
        <dbReference type="ARBA" id="ARBA00022729"/>
    </source>
</evidence>
<name>A0A7I8KDS1_SPIIN</name>
<dbReference type="InterPro" id="IPR013128">
    <property type="entry name" value="Peptidase_C1A"/>
</dbReference>
<dbReference type="InterPro" id="IPR039417">
    <property type="entry name" value="Peptidase_C1A_papain-like"/>
</dbReference>
<dbReference type="PROSITE" id="PS00139">
    <property type="entry name" value="THIOL_PROTEASE_CYS"/>
    <property type="match status" value="1"/>
</dbReference>
<dbReference type="FunFam" id="3.90.70.10:FF:000023">
    <property type="entry name" value="Senescence-specific cysteine protease SAG39"/>
    <property type="match status" value="1"/>
</dbReference>
<dbReference type="InterPro" id="IPR000668">
    <property type="entry name" value="Peptidase_C1A_C"/>
</dbReference>
<dbReference type="InterPro" id="IPR000169">
    <property type="entry name" value="Pept_cys_AS"/>
</dbReference>
<dbReference type="Gene3D" id="3.90.70.10">
    <property type="entry name" value="Cysteine proteinases"/>
    <property type="match status" value="1"/>
</dbReference>
<dbReference type="PANTHER" id="PTHR12411">
    <property type="entry name" value="CYSTEINE PROTEASE FAMILY C1-RELATED"/>
    <property type="match status" value="1"/>
</dbReference>
<sequence>MGFAQVLLLAAAMAAALALATEGVHFEEKDLATEHSLWDLYERWWSHHAVKRELDEKRRRFPVFKDNVRFINGHNRKDSTYKLGLNKYGDMTSEEFRRASAGFNLQRRRGGLRASGEFSNANATATPPSVDWRQKGAVTPVKDQGDCGGCWAFSAVAAVEGITQIRTSKLVSLSEQELIDCNTAENQGCGGGLMDYAFEFIKNNGGIAAARDYPYTAADGACDTDKENSPAATIDGHEDVPANDEDALLKAVANQPVSVAIDAGGRKFQFYSEGVFAGDCGTELNHGVVAVGYGETPAGTKYWIVKNSWGPDWGEEGYIRMERGAATKEGLCGIAMEASYPTKGSTKPRRRGEKTGRVSKDEL</sequence>
<dbReference type="SMART" id="SM00848">
    <property type="entry name" value="Inhibitor_I29"/>
    <property type="match status" value="1"/>
</dbReference>
<keyword evidence="6" id="KW-1015">Disulfide bond</keyword>
<evidence type="ECO:0000256" key="5">
    <source>
        <dbReference type="ARBA" id="ARBA00022807"/>
    </source>
</evidence>
<evidence type="ECO:0000256" key="2">
    <source>
        <dbReference type="ARBA" id="ARBA00022670"/>
    </source>
</evidence>
<keyword evidence="4" id="KW-0378">Hydrolase</keyword>
<evidence type="ECO:0000256" key="8">
    <source>
        <dbReference type="SAM" id="SignalP"/>
    </source>
</evidence>
<dbReference type="InterPro" id="IPR025660">
    <property type="entry name" value="Pept_his_AS"/>
</dbReference>
<evidence type="ECO:0000256" key="6">
    <source>
        <dbReference type="ARBA" id="ARBA00023157"/>
    </source>
</evidence>
<dbReference type="PROSITE" id="PS00640">
    <property type="entry name" value="THIOL_PROTEASE_ASN"/>
    <property type="match status" value="1"/>
</dbReference>
<proteinExistence type="inferred from homology"/>
<feature type="signal peptide" evidence="8">
    <location>
        <begin position="1"/>
        <end position="18"/>
    </location>
</feature>
<dbReference type="AlphaFoldDB" id="A0A7I8KDS1"/>
<dbReference type="SMART" id="SM00645">
    <property type="entry name" value="Pept_C1"/>
    <property type="match status" value="1"/>
</dbReference>
<dbReference type="InterPro" id="IPR038765">
    <property type="entry name" value="Papain-like_cys_pep_sf"/>
</dbReference>
<dbReference type="GO" id="GO:0008234">
    <property type="term" value="F:cysteine-type peptidase activity"/>
    <property type="evidence" value="ECO:0007669"/>
    <property type="project" value="UniProtKB-KW"/>
</dbReference>
<evidence type="ECO:0000259" key="10">
    <source>
        <dbReference type="SMART" id="SM00848"/>
    </source>
</evidence>
<keyword evidence="2" id="KW-0645">Protease</keyword>
<feature type="region of interest" description="Disordered" evidence="7">
    <location>
        <begin position="339"/>
        <end position="363"/>
    </location>
</feature>
<dbReference type="GO" id="GO:0006508">
    <property type="term" value="P:proteolysis"/>
    <property type="evidence" value="ECO:0007669"/>
    <property type="project" value="UniProtKB-KW"/>
</dbReference>
<protein>
    <submittedName>
        <fullName evidence="11">Uncharacterized protein</fullName>
    </submittedName>
</protein>
<dbReference type="Proteomes" id="UP000663760">
    <property type="component" value="Chromosome 5"/>
</dbReference>
<keyword evidence="3 8" id="KW-0732">Signal</keyword>
<dbReference type="Pfam" id="PF08246">
    <property type="entry name" value="Inhibitor_I29"/>
    <property type="match status" value="1"/>
</dbReference>
<evidence type="ECO:0000313" key="11">
    <source>
        <dbReference type="EMBL" id="CAA7395919.1"/>
    </source>
</evidence>
<feature type="domain" description="Peptidase C1A papain C-terminal" evidence="9">
    <location>
        <begin position="126"/>
        <end position="342"/>
    </location>
</feature>
<organism evidence="11 12">
    <name type="scientific">Spirodela intermedia</name>
    <name type="common">Intermediate duckweed</name>
    <dbReference type="NCBI Taxonomy" id="51605"/>
    <lineage>
        <taxon>Eukaryota</taxon>
        <taxon>Viridiplantae</taxon>
        <taxon>Streptophyta</taxon>
        <taxon>Embryophyta</taxon>
        <taxon>Tracheophyta</taxon>
        <taxon>Spermatophyta</taxon>
        <taxon>Magnoliopsida</taxon>
        <taxon>Liliopsida</taxon>
        <taxon>Araceae</taxon>
        <taxon>Lemnoideae</taxon>
        <taxon>Spirodela</taxon>
    </lineage>
</organism>
<dbReference type="OrthoDB" id="10253408at2759"/>
<comment type="similarity">
    <text evidence="1">Belongs to the peptidase C1 family.</text>
</comment>
<evidence type="ECO:0000256" key="7">
    <source>
        <dbReference type="SAM" id="MobiDB-lite"/>
    </source>
</evidence>
<gene>
    <name evidence="11" type="ORF">SI8410_05006582</name>
</gene>
<feature type="compositionally biased region" description="Basic and acidic residues" evidence="7">
    <location>
        <begin position="353"/>
        <end position="363"/>
    </location>
</feature>
<dbReference type="InterPro" id="IPR013201">
    <property type="entry name" value="Prot_inhib_I29"/>
</dbReference>
<evidence type="ECO:0000259" key="9">
    <source>
        <dbReference type="SMART" id="SM00645"/>
    </source>
</evidence>
<keyword evidence="5" id="KW-0788">Thiol protease</keyword>
<dbReference type="CDD" id="cd02248">
    <property type="entry name" value="Peptidase_C1A"/>
    <property type="match status" value="1"/>
</dbReference>
<dbReference type="SUPFAM" id="SSF54001">
    <property type="entry name" value="Cysteine proteinases"/>
    <property type="match status" value="1"/>
</dbReference>
<dbReference type="PRINTS" id="PR00705">
    <property type="entry name" value="PAPAIN"/>
</dbReference>
<feature type="chain" id="PRO_5029904432" evidence="8">
    <location>
        <begin position="19"/>
        <end position="363"/>
    </location>
</feature>